<feature type="compositionally biased region" description="Low complexity" evidence="14">
    <location>
        <begin position="22"/>
        <end position="36"/>
    </location>
</feature>
<accession>A0A979FMB1</accession>
<dbReference type="Proteomes" id="UP000694843">
    <property type="component" value="Unplaced"/>
</dbReference>
<dbReference type="SUPFAM" id="SSF50729">
    <property type="entry name" value="PH domain-like"/>
    <property type="match status" value="1"/>
</dbReference>
<dbReference type="InterPro" id="IPR011993">
    <property type="entry name" value="PH-like_dom_sf"/>
</dbReference>
<evidence type="ECO:0000256" key="8">
    <source>
        <dbReference type="ARBA" id="ARBA00022837"/>
    </source>
</evidence>
<evidence type="ECO:0000256" key="5">
    <source>
        <dbReference type="ARBA" id="ARBA00022490"/>
    </source>
</evidence>
<dbReference type="PANTHER" id="PTHR10554">
    <property type="entry name" value="SYNTROPHIN"/>
    <property type="match status" value="1"/>
</dbReference>
<evidence type="ECO:0000259" key="15">
    <source>
        <dbReference type="PROSITE" id="PS50106"/>
    </source>
</evidence>
<comment type="subcellular location">
    <subcellularLocation>
        <location evidence="3">Cell junction</location>
    </subcellularLocation>
    <subcellularLocation>
        <location evidence="2">Cytoplasm</location>
        <location evidence="2">Cytoskeleton</location>
    </subcellularLocation>
    <subcellularLocation>
        <location evidence="1">Endomembrane system</location>
        <topology evidence="1">Peripheral membrane protein</topology>
    </subcellularLocation>
</comment>
<sequence>MSEKVGDVEVLVGGGSDGLDGGVNDSTSTSASLGTSAPSWHKAKLTLQGDLLYVTITDLDDITTGGTNGCGLGDPESGSATPHGEPSASQKRTVRIVKADNNGLGISIKGGRENKMPILISKIFKGLAADQTEQLYVGDAILSVNDEDLREATHDQAVGALKRAGQVVTLQVVPSFYLTVKYLREVTPYFRKASVLADVGWELQTGFLGAQNGFLAGPTTPNTNTNKSTNSSNSVSSVESAGTAAAKEKERSTSSLINSPDTRSLTLLFCHLTRNYKCKESHSLELHSPDRLHSLIVRCKSESEAVSWYNALHTTLDKLSAAAMLHANRQLQEVLDKAAIHHLGWMMLAIDQSTNEWEPQFCAVTDHDLILFPDVPWTRPAWASPLVFYPLLATRVVNSTSKTGSLHRSSAGGGEKSSTTNTNCSSSSSTPSITSSDITMTVRCGTAEGVSCCVFRHDTQRDLAQWVRVLVQGAHAAVHRQKEVACFCEWQRTECKLVLHHEDGFLLYSAAASCTPGSAAAAGAVGCRLLWAHPFHKLRLSWDDGVRMLLLRFEGENDVELDLKSNPKPFVFILHTFLSAKVRHDESRPSAHELPAVARQQREDFIEETSPLALTRVLCAAGDVTCQATSSS</sequence>
<evidence type="ECO:0000256" key="12">
    <source>
        <dbReference type="ARBA" id="ARBA00023203"/>
    </source>
</evidence>
<dbReference type="InterPro" id="IPR001478">
    <property type="entry name" value="PDZ"/>
</dbReference>
<dbReference type="FunFam" id="2.30.42.10:FF:000052">
    <property type="entry name" value="Syntrophin beta 1"/>
    <property type="match status" value="1"/>
</dbReference>
<dbReference type="CDD" id="cd06801">
    <property type="entry name" value="PDZ_syntrophin-like"/>
    <property type="match status" value="1"/>
</dbReference>
<dbReference type="GO" id="GO:0005516">
    <property type="term" value="F:calmodulin binding"/>
    <property type="evidence" value="ECO:0007669"/>
    <property type="project" value="UniProtKB-KW"/>
</dbReference>
<evidence type="ECO:0000256" key="3">
    <source>
        <dbReference type="ARBA" id="ARBA00004282"/>
    </source>
</evidence>
<dbReference type="SUPFAM" id="SSF50156">
    <property type="entry name" value="PDZ domain-like"/>
    <property type="match status" value="1"/>
</dbReference>
<evidence type="ECO:0000313" key="17">
    <source>
        <dbReference type="RefSeq" id="XP_047737808.1"/>
    </source>
</evidence>
<dbReference type="Gene3D" id="2.30.42.10">
    <property type="match status" value="1"/>
</dbReference>
<evidence type="ECO:0000256" key="4">
    <source>
        <dbReference type="ARBA" id="ARBA00010798"/>
    </source>
</evidence>
<keyword evidence="11" id="KW-0472">Membrane</keyword>
<feature type="compositionally biased region" description="Gly residues" evidence="14">
    <location>
        <begin position="12"/>
        <end position="21"/>
    </location>
</feature>
<dbReference type="AlphaFoldDB" id="A0A979FMB1"/>
<dbReference type="InterPro" id="IPR001849">
    <property type="entry name" value="PH_domain"/>
</dbReference>
<evidence type="ECO:0000256" key="7">
    <source>
        <dbReference type="ARBA" id="ARBA00022737"/>
    </source>
</evidence>
<comment type="similarity">
    <text evidence="4">Belongs to the syntrophin family.</text>
</comment>
<evidence type="ECO:0000256" key="2">
    <source>
        <dbReference type="ARBA" id="ARBA00004245"/>
    </source>
</evidence>
<dbReference type="InterPro" id="IPR036034">
    <property type="entry name" value="PDZ_sf"/>
</dbReference>
<dbReference type="GO" id="GO:0016010">
    <property type="term" value="C:dystrophin-associated glycoprotein complex"/>
    <property type="evidence" value="ECO:0007669"/>
    <property type="project" value="TreeGrafter"/>
</dbReference>
<evidence type="ECO:0000256" key="6">
    <source>
        <dbReference type="ARBA" id="ARBA00022553"/>
    </source>
</evidence>
<dbReference type="InterPro" id="IPR041428">
    <property type="entry name" value="PHsplit_syntrophin"/>
</dbReference>
<dbReference type="GO" id="GO:0005856">
    <property type="term" value="C:cytoskeleton"/>
    <property type="evidence" value="ECO:0007669"/>
    <property type="project" value="UniProtKB-SubCell"/>
</dbReference>
<dbReference type="GeneID" id="108676119"/>
<feature type="region of interest" description="Disordered" evidence="14">
    <location>
        <begin position="218"/>
        <end position="258"/>
    </location>
</feature>
<dbReference type="Pfam" id="PF23012">
    <property type="entry name" value="Syntrophin_4th"/>
    <property type="match status" value="1"/>
</dbReference>
<evidence type="ECO:0000256" key="10">
    <source>
        <dbReference type="ARBA" id="ARBA00022949"/>
    </source>
</evidence>
<dbReference type="CTD" id="6853"/>
<dbReference type="GO" id="GO:0070161">
    <property type="term" value="C:anchoring junction"/>
    <property type="evidence" value="ECO:0007669"/>
    <property type="project" value="UniProtKB-SubCell"/>
</dbReference>
<dbReference type="InterPro" id="IPR015482">
    <property type="entry name" value="Syntrophin"/>
</dbReference>
<evidence type="ECO:0000256" key="1">
    <source>
        <dbReference type="ARBA" id="ARBA00004184"/>
    </source>
</evidence>
<dbReference type="PROSITE" id="PS50106">
    <property type="entry name" value="PDZ"/>
    <property type="match status" value="1"/>
</dbReference>
<organism evidence="16 17">
    <name type="scientific">Hyalella azteca</name>
    <name type="common">Amphipod</name>
    <dbReference type="NCBI Taxonomy" id="294128"/>
    <lineage>
        <taxon>Eukaryota</taxon>
        <taxon>Metazoa</taxon>
        <taxon>Ecdysozoa</taxon>
        <taxon>Arthropoda</taxon>
        <taxon>Crustacea</taxon>
        <taxon>Multicrustacea</taxon>
        <taxon>Malacostraca</taxon>
        <taxon>Eumalacostraca</taxon>
        <taxon>Peracarida</taxon>
        <taxon>Amphipoda</taxon>
        <taxon>Senticaudata</taxon>
        <taxon>Talitrida</taxon>
        <taxon>Talitroidea</taxon>
        <taxon>Hyalellidae</taxon>
        <taxon>Hyalella</taxon>
    </lineage>
</organism>
<keyword evidence="7" id="KW-0677">Repeat</keyword>
<keyword evidence="10" id="KW-0965">Cell junction</keyword>
<dbReference type="Pfam" id="PF18012">
    <property type="entry name" value="PH_17"/>
    <property type="match status" value="1"/>
</dbReference>
<dbReference type="SMART" id="SM00228">
    <property type="entry name" value="PDZ"/>
    <property type="match status" value="1"/>
</dbReference>
<evidence type="ECO:0000256" key="9">
    <source>
        <dbReference type="ARBA" id="ARBA00022860"/>
    </source>
</evidence>
<proteinExistence type="inferred from homology"/>
<dbReference type="Pfam" id="PF00595">
    <property type="entry name" value="PDZ"/>
    <property type="match status" value="1"/>
</dbReference>
<name>A0A979FMB1_HYAAZ</name>
<dbReference type="InterPro" id="IPR055108">
    <property type="entry name" value="Syntrophin_4th"/>
</dbReference>
<evidence type="ECO:0000313" key="16">
    <source>
        <dbReference type="Proteomes" id="UP000694843"/>
    </source>
</evidence>
<keyword evidence="8" id="KW-0106">Calcium</keyword>
<keyword evidence="5" id="KW-0963">Cytoplasm</keyword>
<dbReference type="RefSeq" id="XP_047737808.1">
    <property type="nucleotide sequence ID" value="XM_047881852.1"/>
</dbReference>
<feature type="region of interest" description="Disordered" evidence="14">
    <location>
        <begin position="67"/>
        <end position="92"/>
    </location>
</feature>
<protein>
    <submittedName>
        <fullName evidence="17">Beta-2-syntrophin isoform X1</fullName>
    </submittedName>
</protein>
<feature type="region of interest" description="Disordered" evidence="14">
    <location>
        <begin position="1"/>
        <end position="36"/>
    </location>
</feature>
<evidence type="ECO:0000256" key="14">
    <source>
        <dbReference type="SAM" id="MobiDB-lite"/>
    </source>
</evidence>
<dbReference type="OMA" id="NPQVRKM"/>
<evidence type="ECO:0000256" key="13">
    <source>
        <dbReference type="ARBA" id="ARBA00023212"/>
    </source>
</evidence>
<feature type="region of interest" description="Disordered" evidence="14">
    <location>
        <begin position="403"/>
        <end position="435"/>
    </location>
</feature>
<evidence type="ECO:0000256" key="11">
    <source>
        <dbReference type="ARBA" id="ARBA00023136"/>
    </source>
</evidence>
<keyword evidence="12" id="KW-0009">Actin-binding</keyword>
<gene>
    <name evidence="17" type="primary">LOC108676119</name>
</gene>
<dbReference type="OrthoDB" id="409749at2759"/>
<keyword evidence="16" id="KW-1185">Reference proteome</keyword>
<dbReference type="GO" id="GO:0003779">
    <property type="term" value="F:actin binding"/>
    <property type="evidence" value="ECO:0007669"/>
    <property type="project" value="UniProtKB-KW"/>
</dbReference>
<dbReference type="PANTHER" id="PTHR10554:SF12">
    <property type="entry name" value="IP02644P"/>
    <property type="match status" value="1"/>
</dbReference>
<reference evidence="17" key="1">
    <citation type="submission" date="2025-08" db="UniProtKB">
        <authorList>
            <consortium name="RefSeq"/>
        </authorList>
    </citation>
    <scope>IDENTIFICATION</scope>
    <source>
        <tissue evidence="17">Whole organism</tissue>
    </source>
</reference>
<dbReference type="GO" id="GO:0012505">
    <property type="term" value="C:endomembrane system"/>
    <property type="evidence" value="ECO:0007669"/>
    <property type="project" value="UniProtKB-SubCell"/>
</dbReference>
<feature type="compositionally biased region" description="Low complexity" evidence="14">
    <location>
        <begin position="218"/>
        <end position="238"/>
    </location>
</feature>
<keyword evidence="9" id="KW-0112">Calmodulin-binding</keyword>
<dbReference type="GO" id="GO:0005198">
    <property type="term" value="F:structural molecule activity"/>
    <property type="evidence" value="ECO:0007669"/>
    <property type="project" value="InterPro"/>
</dbReference>
<dbReference type="Gene3D" id="2.30.29.30">
    <property type="entry name" value="Pleckstrin-homology domain (PH domain)/Phosphotyrosine-binding domain (PTB)"/>
    <property type="match status" value="1"/>
</dbReference>
<keyword evidence="13" id="KW-0206">Cytoskeleton</keyword>
<keyword evidence="6" id="KW-0597">Phosphoprotein</keyword>
<dbReference type="SMART" id="SM00233">
    <property type="entry name" value="PH"/>
    <property type="match status" value="2"/>
</dbReference>
<feature type="domain" description="PDZ" evidence="15">
    <location>
        <begin position="93"/>
        <end position="176"/>
    </location>
</feature>
<feature type="compositionally biased region" description="Low complexity" evidence="14">
    <location>
        <begin position="417"/>
        <end position="435"/>
    </location>
</feature>